<reference evidence="1 2" key="1">
    <citation type="submission" date="2013-09" db="EMBL/GenBank/DDBJ databases">
        <title>Corchorus capsularis genome sequencing.</title>
        <authorList>
            <person name="Alam M."/>
            <person name="Haque M.S."/>
            <person name="Islam M.S."/>
            <person name="Emdad E.M."/>
            <person name="Islam M.M."/>
            <person name="Ahmed B."/>
            <person name="Halim A."/>
            <person name="Hossen Q.M.M."/>
            <person name="Hossain M.Z."/>
            <person name="Ahmed R."/>
            <person name="Khan M.M."/>
            <person name="Islam R."/>
            <person name="Rashid M.M."/>
            <person name="Khan S.A."/>
            <person name="Rahman M.S."/>
            <person name="Alam M."/>
        </authorList>
    </citation>
    <scope>NUCLEOTIDE SEQUENCE [LARGE SCALE GENOMIC DNA]</scope>
    <source>
        <strain evidence="2">cv. CVL-1</strain>
        <tissue evidence="1">Whole seedling</tissue>
    </source>
</reference>
<gene>
    <name evidence="1" type="ORF">CCACVL1_28053</name>
</gene>
<sequence>MALLTTATVTKPSLILPSSFPSCNSTSSSTSTSNSSSCIRFQHQTHNISCLYLGASSRGFRRNPITIVPGTRYKVWKRHVVCMAPEEERITRRSPLDFPITVLANI</sequence>
<comment type="caution">
    <text evidence="1">The sequence shown here is derived from an EMBL/GenBank/DDBJ whole genome shotgun (WGS) entry which is preliminary data.</text>
</comment>
<name>A0A1R3G7Q9_COCAP</name>
<dbReference type="PANTHER" id="PTHR35713">
    <property type="entry name" value="ARGININE/SERINE-RICH-LIKE SPLICING FACTOR"/>
    <property type="match status" value="1"/>
</dbReference>
<dbReference type="AlphaFoldDB" id="A0A1R3G7Q9"/>
<dbReference type="Proteomes" id="UP000188268">
    <property type="component" value="Unassembled WGS sequence"/>
</dbReference>
<evidence type="ECO:0000313" key="2">
    <source>
        <dbReference type="Proteomes" id="UP000188268"/>
    </source>
</evidence>
<dbReference type="PANTHER" id="PTHR35713:SF1">
    <property type="entry name" value="ARGININE_SERINE-RICH-LIKE SPLICING FACTOR"/>
    <property type="match status" value="1"/>
</dbReference>
<dbReference type="EMBL" id="AWWV01015034">
    <property type="protein sequence ID" value="OMO54097.1"/>
    <property type="molecule type" value="Genomic_DNA"/>
</dbReference>
<proteinExistence type="predicted"/>
<evidence type="ECO:0000313" key="1">
    <source>
        <dbReference type="EMBL" id="OMO54097.1"/>
    </source>
</evidence>
<dbReference type="OrthoDB" id="498786at2759"/>
<accession>A0A1R3G7Q9</accession>
<protein>
    <submittedName>
        <fullName evidence="1">Uncharacterized protein</fullName>
    </submittedName>
</protein>
<keyword evidence="2" id="KW-1185">Reference proteome</keyword>
<dbReference type="Gramene" id="OMO54097">
    <property type="protein sequence ID" value="OMO54097"/>
    <property type="gene ID" value="CCACVL1_28053"/>
</dbReference>
<organism evidence="1 2">
    <name type="scientific">Corchorus capsularis</name>
    <name type="common">Jute</name>
    <dbReference type="NCBI Taxonomy" id="210143"/>
    <lineage>
        <taxon>Eukaryota</taxon>
        <taxon>Viridiplantae</taxon>
        <taxon>Streptophyta</taxon>
        <taxon>Embryophyta</taxon>
        <taxon>Tracheophyta</taxon>
        <taxon>Spermatophyta</taxon>
        <taxon>Magnoliopsida</taxon>
        <taxon>eudicotyledons</taxon>
        <taxon>Gunneridae</taxon>
        <taxon>Pentapetalae</taxon>
        <taxon>rosids</taxon>
        <taxon>malvids</taxon>
        <taxon>Malvales</taxon>
        <taxon>Malvaceae</taxon>
        <taxon>Grewioideae</taxon>
        <taxon>Apeibeae</taxon>
        <taxon>Corchorus</taxon>
    </lineage>
</organism>